<gene>
    <name evidence="1" type="ORF">FEAC_05590</name>
</gene>
<organism evidence="1 2">
    <name type="scientific">Ferrimicrobium acidiphilum DSM 19497</name>
    <dbReference type="NCBI Taxonomy" id="1121877"/>
    <lineage>
        <taxon>Bacteria</taxon>
        <taxon>Bacillati</taxon>
        <taxon>Actinomycetota</taxon>
        <taxon>Acidimicrobiia</taxon>
        <taxon>Acidimicrobiales</taxon>
        <taxon>Acidimicrobiaceae</taxon>
        <taxon>Ferrimicrobium</taxon>
    </lineage>
</organism>
<dbReference type="EMBL" id="JXUW01000003">
    <property type="protein sequence ID" value="KJE77810.1"/>
    <property type="molecule type" value="Genomic_DNA"/>
</dbReference>
<dbReference type="eggNOG" id="COG4122">
    <property type="taxonomic scope" value="Bacteria"/>
</dbReference>
<name>A0A0D8FX67_9ACTN</name>
<dbReference type="RefSeq" id="WP_052565351.1">
    <property type="nucleotide sequence ID" value="NZ_JQKF01000013.1"/>
</dbReference>
<dbReference type="Pfam" id="PF13578">
    <property type="entry name" value="Methyltransf_24"/>
    <property type="match status" value="1"/>
</dbReference>
<dbReference type="Gene3D" id="3.40.50.150">
    <property type="entry name" value="Vaccinia Virus protein VP39"/>
    <property type="match status" value="1"/>
</dbReference>
<accession>A0A0D8FX67</accession>
<proteinExistence type="predicted"/>
<dbReference type="Proteomes" id="UP000032336">
    <property type="component" value="Unassembled WGS sequence"/>
</dbReference>
<dbReference type="InterPro" id="IPR029063">
    <property type="entry name" value="SAM-dependent_MTases_sf"/>
</dbReference>
<evidence type="ECO:0000313" key="2">
    <source>
        <dbReference type="Proteomes" id="UP000032336"/>
    </source>
</evidence>
<dbReference type="SUPFAM" id="SSF53335">
    <property type="entry name" value="S-adenosyl-L-methionine-dependent methyltransferases"/>
    <property type="match status" value="1"/>
</dbReference>
<evidence type="ECO:0000313" key="1">
    <source>
        <dbReference type="EMBL" id="KJE77810.1"/>
    </source>
</evidence>
<dbReference type="STRING" id="1121877.FEAC_05590"/>
<dbReference type="OrthoDB" id="240750at2"/>
<comment type="caution">
    <text evidence="1">The sequence shown here is derived from an EMBL/GenBank/DDBJ whole genome shotgun (WGS) entry which is preliminary data.</text>
</comment>
<dbReference type="AlphaFoldDB" id="A0A0D8FX67"/>
<reference evidence="1 2" key="1">
    <citation type="submission" date="2015-01" db="EMBL/GenBank/DDBJ databases">
        <title>Draft genome of the acidophilic iron oxidizer Ferrimicrobium acidiphilum strain T23.</title>
        <authorList>
            <person name="Poehlein A."/>
            <person name="Eisen S."/>
            <person name="Schloemann M."/>
            <person name="Johnson B.D."/>
            <person name="Daniel R."/>
            <person name="Muehling M."/>
        </authorList>
    </citation>
    <scope>NUCLEOTIDE SEQUENCE [LARGE SCALE GENOMIC DNA]</scope>
    <source>
        <strain evidence="1 2">T23</strain>
    </source>
</reference>
<sequence length="218" mass="23830">MISDVELASALDFAATVPGYFPLRQLRGLSRLTELALARSEGPLLEIGSYCGRSTVVLGTIARHHHRSLITVDRHLGSIEMKPPFPYYDPAIVDRVHGRLDSSTILMDTLELANLRDQVTVLIASSKVLATLLRPGFAMIMIDGGHDPLSAWTDYLCAIALLADNGMIIIDDVFEDPALGGRPPYEIMVAALHSGFRLVDREGPLVGLQRHPVNSLPR</sequence>
<protein>
    <recommendedName>
        <fullName evidence="3">Class I SAM-dependent methyltransferase</fullName>
    </recommendedName>
</protein>
<dbReference type="GeneID" id="78371872"/>
<keyword evidence="2" id="KW-1185">Reference proteome</keyword>
<evidence type="ECO:0008006" key="3">
    <source>
        <dbReference type="Google" id="ProtNLM"/>
    </source>
</evidence>